<dbReference type="SMART" id="SM00369">
    <property type="entry name" value="LRR_TYP"/>
    <property type="match status" value="17"/>
</dbReference>
<evidence type="ECO:0000256" key="13">
    <source>
        <dbReference type="ARBA" id="ARBA00023198"/>
    </source>
</evidence>
<keyword evidence="6 15" id="KW-0732">Signal</keyword>
<evidence type="ECO:0000256" key="8">
    <source>
        <dbReference type="ARBA" id="ARBA00022859"/>
    </source>
</evidence>
<reference evidence="17" key="2">
    <citation type="submission" date="2025-08" db="UniProtKB">
        <authorList>
            <consortium name="Ensembl"/>
        </authorList>
    </citation>
    <scope>IDENTIFICATION</scope>
</reference>
<feature type="signal peptide" evidence="15">
    <location>
        <begin position="1"/>
        <end position="20"/>
    </location>
</feature>
<feature type="domain" description="TIR" evidence="16">
    <location>
        <begin position="790"/>
        <end position="937"/>
    </location>
</feature>
<reference evidence="17" key="3">
    <citation type="submission" date="2025-09" db="UniProtKB">
        <authorList>
            <consortium name="Ensembl"/>
        </authorList>
    </citation>
    <scope>IDENTIFICATION</scope>
</reference>
<dbReference type="OMA" id="TLDNCCV"/>
<keyword evidence="8" id="KW-0391">Immunity</keyword>
<evidence type="ECO:0000256" key="14">
    <source>
        <dbReference type="SAM" id="Phobius"/>
    </source>
</evidence>
<dbReference type="GeneID" id="108432332"/>
<dbReference type="FunFam" id="3.40.50.10140:FF:000001">
    <property type="entry name" value="Toll-like receptor 2"/>
    <property type="match status" value="1"/>
</dbReference>
<dbReference type="SUPFAM" id="SSF52058">
    <property type="entry name" value="L domain-like"/>
    <property type="match status" value="2"/>
</dbReference>
<dbReference type="InterPro" id="IPR001611">
    <property type="entry name" value="Leu-rich_rpt"/>
</dbReference>
<dbReference type="SUPFAM" id="SSF52200">
    <property type="entry name" value="Toll/Interleukin receptor TIR domain"/>
    <property type="match status" value="1"/>
</dbReference>
<dbReference type="Gene3D" id="3.40.50.10140">
    <property type="entry name" value="Toll/interleukin-1 receptor homology (TIR) domain"/>
    <property type="match status" value="1"/>
</dbReference>
<dbReference type="FunFam" id="3.80.10.10:FF:001164">
    <property type="entry name" value="GH01279p"/>
    <property type="match status" value="1"/>
</dbReference>
<keyword evidence="7" id="KW-0677">Repeat</keyword>
<dbReference type="GO" id="GO:0005783">
    <property type="term" value="C:endoplasmic reticulum"/>
    <property type="evidence" value="ECO:0007669"/>
    <property type="project" value="Ensembl"/>
</dbReference>
<evidence type="ECO:0000256" key="5">
    <source>
        <dbReference type="ARBA" id="ARBA00022692"/>
    </source>
</evidence>
<dbReference type="PROSITE" id="PS51450">
    <property type="entry name" value="LRR"/>
    <property type="match status" value="2"/>
</dbReference>
<dbReference type="RefSeq" id="XP_017561575.1">
    <property type="nucleotide sequence ID" value="XM_017706086.2"/>
</dbReference>
<keyword evidence="13" id="KW-0395">Inflammatory response</keyword>
<dbReference type="PROSITE" id="PS50104">
    <property type="entry name" value="TIR"/>
    <property type="match status" value="1"/>
</dbReference>
<dbReference type="InterPro" id="IPR035897">
    <property type="entry name" value="Toll_tir_struct_dom_sf"/>
</dbReference>
<evidence type="ECO:0000256" key="10">
    <source>
        <dbReference type="ARBA" id="ARBA00023136"/>
    </source>
</evidence>
<dbReference type="GO" id="GO:0019731">
    <property type="term" value="P:antibacterial humoral response"/>
    <property type="evidence" value="ECO:0007669"/>
    <property type="project" value="Ensembl"/>
</dbReference>
<dbReference type="PANTHER" id="PTHR24365">
    <property type="entry name" value="TOLL-LIKE RECEPTOR"/>
    <property type="match status" value="1"/>
</dbReference>
<keyword evidence="5 14" id="KW-0812">Transmembrane</keyword>
<evidence type="ECO:0000256" key="15">
    <source>
        <dbReference type="SAM" id="SignalP"/>
    </source>
</evidence>
<dbReference type="SMART" id="SM00255">
    <property type="entry name" value="TIR"/>
    <property type="match status" value="1"/>
</dbReference>
<dbReference type="InterPro" id="IPR003591">
    <property type="entry name" value="Leu-rich_rpt_typical-subtyp"/>
</dbReference>
<dbReference type="Gene3D" id="3.80.10.10">
    <property type="entry name" value="Ribonuclease Inhibitor"/>
    <property type="match status" value="5"/>
</dbReference>
<keyword evidence="4" id="KW-0433">Leucine-rich repeat</keyword>
<dbReference type="Ensembl" id="ENSPNAT00000022345.2">
    <property type="protein sequence ID" value="ENSPNAP00000032422.1"/>
    <property type="gene ID" value="ENSPNAG00000020342.2"/>
</dbReference>
<dbReference type="GO" id="GO:0002224">
    <property type="term" value="P:toll-like receptor signaling pathway"/>
    <property type="evidence" value="ECO:0007669"/>
    <property type="project" value="Ensembl"/>
</dbReference>
<evidence type="ECO:0000256" key="6">
    <source>
        <dbReference type="ARBA" id="ARBA00022729"/>
    </source>
</evidence>
<keyword evidence="10 14" id="KW-0472">Membrane</keyword>
<dbReference type="CTD" id="402884"/>
<keyword evidence="9 14" id="KW-1133">Transmembrane helix</keyword>
<dbReference type="Proteomes" id="UP001501920">
    <property type="component" value="Chromosome 3"/>
</dbReference>
<dbReference type="Pfam" id="PF01582">
    <property type="entry name" value="TIR"/>
    <property type="match status" value="1"/>
</dbReference>
<dbReference type="SMART" id="SM00365">
    <property type="entry name" value="LRR_SD22"/>
    <property type="match status" value="9"/>
</dbReference>
<accession>A0A3B4E727</accession>
<dbReference type="GO" id="GO:0038023">
    <property type="term" value="F:signaling receptor activity"/>
    <property type="evidence" value="ECO:0007669"/>
    <property type="project" value="TreeGrafter"/>
</dbReference>
<dbReference type="GO" id="GO:0045087">
    <property type="term" value="P:innate immune response"/>
    <property type="evidence" value="ECO:0007669"/>
    <property type="project" value="UniProtKB-KW"/>
</dbReference>
<dbReference type="AlphaFoldDB" id="A0A3B4E727"/>
<keyword evidence="18" id="KW-1185">Reference proteome</keyword>
<dbReference type="SMART" id="SM00364">
    <property type="entry name" value="LRR_BAC"/>
    <property type="match status" value="4"/>
</dbReference>
<name>A0A3B4E727_PYGNA</name>
<comment type="subcellular location">
    <subcellularLocation>
        <location evidence="1">Membrane</location>
        <topology evidence="1">Single-pass type I membrane protein</topology>
    </subcellularLocation>
</comment>
<evidence type="ECO:0000256" key="7">
    <source>
        <dbReference type="ARBA" id="ARBA00022737"/>
    </source>
</evidence>
<dbReference type="InterPro" id="IPR032675">
    <property type="entry name" value="LRR_dom_sf"/>
</dbReference>
<evidence type="ECO:0000256" key="4">
    <source>
        <dbReference type="ARBA" id="ARBA00022614"/>
    </source>
</evidence>
<evidence type="ECO:0000256" key="9">
    <source>
        <dbReference type="ARBA" id="ARBA00022989"/>
    </source>
</evidence>
<keyword evidence="3" id="KW-0399">Innate immunity</keyword>
<dbReference type="InterPro" id="IPR000157">
    <property type="entry name" value="TIR_dom"/>
</dbReference>
<evidence type="ECO:0000256" key="1">
    <source>
        <dbReference type="ARBA" id="ARBA00004479"/>
    </source>
</evidence>
<dbReference type="GO" id="GO:0006954">
    <property type="term" value="P:inflammatory response"/>
    <property type="evidence" value="ECO:0007669"/>
    <property type="project" value="UniProtKB-KW"/>
</dbReference>
<evidence type="ECO:0000313" key="17">
    <source>
        <dbReference type="Ensembl" id="ENSPNAP00000032422.1"/>
    </source>
</evidence>
<keyword evidence="12" id="KW-0325">Glycoprotein</keyword>
<dbReference type="GO" id="GO:0005886">
    <property type="term" value="C:plasma membrane"/>
    <property type="evidence" value="ECO:0007669"/>
    <property type="project" value="TreeGrafter"/>
</dbReference>
<feature type="chain" id="PRO_5017425481" description="TIR domain-containing protein" evidence="15">
    <location>
        <begin position="21"/>
        <end position="986"/>
    </location>
</feature>
<dbReference type="OrthoDB" id="1421090at2759"/>
<dbReference type="STRING" id="42514.ENSPNAP00000032422"/>
<evidence type="ECO:0000256" key="3">
    <source>
        <dbReference type="ARBA" id="ARBA00022588"/>
    </source>
</evidence>
<keyword evidence="11" id="KW-0675">Receptor</keyword>
<feature type="transmembrane region" description="Helical" evidence="14">
    <location>
        <begin position="738"/>
        <end position="759"/>
    </location>
</feature>
<dbReference type="Pfam" id="PF13855">
    <property type="entry name" value="LRR_8"/>
    <property type="match status" value="5"/>
</dbReference>
<evidence type="ECO:0000313" key="18">
    <source>
        <dbReference type="Proteomes" id="UP001501920"/>
    </source>
</evidence>
<protein>
    <recommendedName>
        <fullName evidence="16">TIR domain-containing protein</fullName>
    </recommendedName>
</protein>
<evidence type="ECO:0000256" key="11">
    <source>
        <dbReference type="ARBA" id="ARBA00023170"/>
    </source>
</evidence>
<dbReference type="GeneTree" id="ENSGT00940000163576"/>
<comment type="similarity">
    <text evidence="2">Belongs to the Toll-like receptor family.</text>
</comment>
<organism evidence="17 18">
    <name type="scientific">Pygocentrus nattereri</name>
    <name type="common">Red-bellied piranha</name>
    <dbReference type="NCBI Taxonomy" id="42514"/>
    <lineage>
        <taxon>Eukaryota</taxon>
        <taxon>Metazoa</taxon>
        <taxon>Chordata</taxon>
        <taxon>Craniata</taxon>
        <taxon>Vertebrata</taxon>
        <taxon>Euteleostomi</taxon>
        <taxon>Actinopterygii</taxon>
        <taxon>Neopterygii</taxon>
        <taxon>Teleostei</taxon>
        <taxon>Ostariophysi</taxon>
        <taxon>Characiformes</taxon>
        <taxon>Characoidei</taxon>
        <taxon>Pygocentrus</taxon>
    </lineage>
</organism>
<evidence type="ECO:0000259" key="16">
    <source>
        <dbReference type="PROSITE" id="PS50104"/>
    </source>
</evidence>
<evidence type="ECO:0000256" key="2">
    <source>
        <dbReference type="ARBA" id="ARBA00009634"/>
    </source>
</evidence>
<dbReference type="PANTHER" id="PTHR24365:SF545">
    <property type="entry name" value="TOLL-LIKE RECEPTOR 12"/>
    <property type="match status" value="1"/>
</dbReference>
<evidence type="ECO:0000256" key="12">
    <source>
        <dbReference type="ARBA" id="ARBA00023180"/>
    </source>
</evidence>
<sequence>MYCELISVAILATFLHLGNTYSFRNCIETANSNHTIFKCANHQEKSVKEIVDDVLLSATNVTINFCTLSHIPSGSFSNLPMLEVLTLNHNSVGTISKDAFVNLTYLRTLNLSSNAISYFSPYLFRGLHNLTELFLADNRLANLSQDFFSDLTNLNTLDLHRNRLVNFSAVVQSISKLSALRKLDLSFNNLINLNHSASLPQSLAILYIGNNKLMTLGSSKEFLSSVKVLDLSYNKFLPTSAFNDLNLGSITYLRLRSTNVSVIKLLNSTRINVPPWHIDFSGFGLKTPQSLCKQLSHYPMKHMKQMDLQSNSIQILSSSAFSSCPHITDLLDLSHNDMKSVSCLEFLTGQKHLEKLRVENNHLTKLITCNITKNLSFPSLRELSYRYNRILEVNAFAFSHVPKLTKLQLNINIIAYLDRKALSGLRDLVFLRLDNNLLSDIYAESFEDLHSLKKLIMRNNQIAVIFRNTFLSLRNLNILDLGGNKITHFQDKAFNGLDSLTNLYLDRNRLKEIDSQQLGKFSGTLEVLDLQGNYIRFSKLERLSPFENLTKLIDLKLDGQLPYGINVLPQAFFRGLTSLKSLYLKNNYIAYFSSDIFDDLKNLTLLTLTNSGVGVTKLMPGIFKNLRKLEMLLVENMGIESFSKEVFGNLMGLKVLDLNHNALQTLDVELLENLTNLQYLDLRNSPLSCNCDNQDLQNWTTNNQRVQLVQLYSLTCQDINGSYFYNFDINVCYVKLELYFFASTYTVTILLTLIPLLYVKLYWKLKYSYYVFRSWFGEQWRRLREQEEKCIYDAFISYNSADEKWVMEQLLPNLEGNGSVFRLCLHHRDFEPGRNIVDNIVAAVYNSRKTVCVVSQNFLRSEWCSLEIQMASYRLFHEMQDVLLLVFLESIPERQLSTFHRMRKVMLKKTYLQWPGPDCTDPIKAQGLFWKQLKRALTSSNSTSQEKEWMEADVQRREQRDVASMEEGEYLVNQPQMDEEACYLMP</sequence>
<proteinExistence type="inferred from homology"/>
<reference evidence="17 18" key="1">
    <citation type="submission" date="2020-10" db="EMBL/GenBank/DDBJ databases">
        <title>Pygocentrus nattereri (red-bellied piranha) genome, fPygNat1, primary haplotype.</title>
        <authorList>
            <person name="Myers G."/>
            <person name="Meyer A."/>
            <person name="Karagic N."/>
            <person name="Pippel M."/>
            <person name="Winkler S."/>
            <person name="Tracey A."/>
            <person name="Wood J."/>
            <person name="Formenti G."/>
            <person name="Howe K."/>
            <person name="Fedrigo O."/>
            <person name="Jarvis E.D."/>
        </authorList>
    </citation>
    <scope>NUCLEOTIDE SEQUENCE [LARGE SCALE GENOMIC DNA]</scope>
</reference>